<evidence type="ECO:0000256" key="1">
    <source>
        <dbReference type="SAM" id="MobiDB-lite"/>
    </source>
</evidence>
<dbReference type="KEGG" id="fcy:FRACYDRAFT_236398"/>
<evidence type="ECO:0000313" key="4">
    <source>
        <dbReference type="Proteomes" id="UP000095751"/>
    </source>
</evidence>
<dbReference type="Proteomes" id="UP000095751">
    <property type="component" value="Unassembled WGS sequence"/>
</dbReference>
<dbReference type="AlphaFoldDB" id="A0A1E7FR88"/>
<dbReference type="PANTHER" id="PTHR23353">
    <property type="entry name" value="RAB-GAP/TBC-RELATED"/>
    <property type="match status" value="1"/>
</dbReference>
<dbReference type="InterPro" id="IPR049227">
    <property type="entry name" value="DUF6824"/>
</dbReference>
<feature type="domain" description="DUF6824" evidence="2">
    <location>
        <begin position="949"/>
        <end position="1029"/>
    </location>
</feature>
<dbReference type="InterPro" id="IPR053019">
    <property type="entry name" value="GATA_zinc_finger"/>
</dbReference>
<feature type="compositionally biased region" description="Polar residues" evidence="1">
    <location>
        <begin position="394"/>
        <end position="404"/>
    </location>
</feature>
<dbReference type="InParanoid" id="A0A1E7FR88"/>
<keyword evidence="4" id="KW-1185">Reference proteome</keyword>
<gene>
    <name evidence="3" type="ORF">FRACYDRAFT_236398</name>
</gene>
<feature type="region of interest" description="Disordered" evidence="1">
    <location>
        <begin position="375"/>
        <end position="409"/>
    </location>
</feature>
<feature type="compositionally biased region" description="Low complexity" evidence="1">
    <location>
        <begin position="912"/>
        <end position="927"/>
    </location>
</feature>
<protein>
    <recommendedName>
        <fullName evidence="2">DUF6824 domain-containing protein</fullName>
    </recommendedName>
</protein>
<evidence type="ECO:0000259" key="2">
    <source>
        <dbReference type="Pfam" id="PF20710"/>
    </source>
</evidence>
<sequence length="1062" mass="119244">MSSNPVVVNVNNIDFVSPSPPLSVSVLSPSYNCNNNNPYLLSPSPLLPTALLTTATVNYDNSTNTNTNTNTTTNISAAVATVVNEFLLLENKSNQQLLLQQLQQHQQSVQSQQLMSQSQQSQQQRQRQQSQQTQPQSKQQQQEREIIPDSLVELEEIIPNSLVELEEISPNTLVELEEISSNSLIQLEEISPNSLEELDHQITAMEQSQQQQLQQQQSQQLISQQPHQVIALTKVNENVAADFNNLEGLFSSSIPTTFPAEVEVKAVLAQQPSSYLNATNTAGFSTYSPPSQATFSSLAAAASLNPQEAAAQHESLLRPISSNCATQPNNNPAFIFNTDILNDQKQQPQQQEISKKAFQTIDLFDDDDLFRVTEIDEDTDDTDDDSEDLDDGTFSLSLQPQAPKQQKQREVQQEVVEQVLPSVVIKPVEVVSKESESAYLQETLETHVQQMEALEAEFDDLGFDEKHKIMFNVHGVSSLPLTLDMSTNSASTNSPKAAGGGGAGGTTAVNGDGDIDVSGHGTYSNKNTEDTKIIDEYLQKLDNELNLRVLNYYSKDRNNDLDLQEIDNALVLRVLNYDDTTKNAGLELQDIDINVQYETDVTAFRAAQMLNPIYVNSRKFRLMFLRMYSLGNNINNDADFVYYNIGKVATKIISYFNVKKSLFGVVSKTNNQDCILGRDIRLNDLSVDDRAALNSGACQILSERDVAGRCIMIYAPYQRVYKNINNWCKAFWYIWQCYINNEENQLSGCVNIFHAKGYIARKQRDTFDDVRAVIRVKDSMMGDSQMVALHYCYNDIAMKSMVTAQKLHFMNKHVRSHFREHYSIYHNDICFKLETFGIPIDKEIFLPNGELGLKWFNEWLNCRELEENGSVSSSMSMPINTNNNTNINTNINDVVTSNDNVEDADSGGDAAGGDNSTKNTNNNSNTPAATITAVTNVVPAVITIVRKFDVLFGKGKTRENIGNLRCAYLVEQHEIEYEDANKIDKTQIANKIVNIVKANNGRFLKKDKQHGWIEVKEKQARDKVSHFFRRRRELHTISESKNPESTTTTTKDTQQEKRVLPS</sequence>
<feature type="region of interest" description="Disordered" evidence="1">
    <location>
        <begin position="1033"/>
        <end position="1062"/>
    </location>
</feature>
<feature type="compositionally biased region" description="Basic and acidic residues" evidence="1">
    <location>
        <begin position="1053"/>
        <end position="1062"/>
    </location>
</feature>
<organism evidence="3 4">
    <name type="scientific">Fragilariopsis cylindrus CCMP1102</name>
    <dbReference type="NCBI Taxonomy" id="635003"/>
    <lineage>
        <taxon>Eukaryota</taxon>
        <taxon>Sar</taxon>
        <taxon>Stramenopiles</taxon>
        <taxon>Ochrophyta</taxon>
        <taxon>Bacillariophyta</taxon>
        <taxon>Bacillariophyceae</taxon>
        <taxon>Bacillariophycidae</taxon>
        <taxon>Bacillariales</taxon>
        <taxon>Bacillariaceae</taxon>
        <taxon>Fragilariopsis</taxon>
    </lineage>
</organism>
<feature type="region of interest" description="Disordered" evidence="1">
    <location>
        <begin position="487"/>
        <end position="513"/>
    </location>
</feature>
<feature type="region of interest" description="Disordered" evidence="1">
    <location>
        <begin position="113"/>
        <end position="144"/>
    </location>
</feature>
<accession>A0A1E7FR88</accession>
<feature type="region of interest" description="Disordered" evidence="1">
    <location>
        <begin position="897"/>
        <end position="927"/>
    </location>
</feature>
<dbReference type="OrthoDB" id="56947at2759"/>
<name>A0A1E7FR88_9STRA</name>
<dbReference type="EMBL" id="KV784355">
    <property type="protein sequence ID" value="OEU20323.1"/>
    <property type="molecule type" value="Genomic_DNA"/>
</dbReference>
<dbReference type="PANTHER" id="PTHR23353:SF23">
    <property type="entry name" value="PROTEIN HAIRLESS"/>
    <property type="match status" value="1"/>
</dbReference>
<dbReference type="Pfam" id="PF20710">
    <property type="entry name" value="DUF6824"/>
    <property type="match status" value="1"/>
</dbReference>
<feature type="compositionally biased region" description="Low complexity" evidence="1">
    <location>
        <begin position="113"/>
        <end position="140"/>
    </location>
</feature>
<reference evidence="3 4" key="1">
    <citation type="submission" date="2016-09" db="EMBL/GenBank/DDBJ databases">
        <title>Extensive genetic diversity and differential bi-allelic expression allows diatom success in the polar Southern Ocean.</title>
        <authorList>
            <consortium name="DOE Joint Genome Institute"/>
            <person name="Mock T."/>
            <person name="Otillar R.P."/>
            <person name="Strauss J."/>
            <person name="Dupont C."/>
            <person name="Frickenhaus S."/>
            <person name="Maumus F."/>
            <person name="Mcmullan M."/>
            <person name="Sanges R."/>
            <person name="Schmutz J."/>
            <person name="Toseland A."/>
            <person name="Valas R."/>
            <person name="Veluchamy A."/>
            <person name="Ward B.J."/>
            <person name="Allen A."/>
            <person name="Barry K."/>
            <person name="Falciatore A."/>
            <person name="Ferrante M."/>
            <person name="Fortunato A.E."/>
            <person name="Gloeckner G."/>
            <person name="Gruber A."/>
            <person name="Hipkin R."/>
            <person name="Janech M."/>
            <person name="Kroth P."/>
            <person name="Leese F."/>
            <person name="Lindquist E."/>
            <person name="Lyon B.R."/>
            <person name="Martin J."/>
            <person name="Mayer C."/>
            <person name="Parker M."/>
            <person name="Quesneville H."/>
            <person name="Raymond J."/>
            <person name="Uhlig C."/>
            <person name="Valentin K.U."/>
            <person name="Worden A.Z."/>
            <person name="Armbrust E.V."/>
            <person name="Bowler C."/>
            <person name="Green B."/>
            <person name="Moulton V."/>
            <person name="Van Oosterhout C."/>
            <person name="Grigoriev I."/>
        </authorList>
    </citation>
    <scope>NUCLEOTIDE SEQUENCE [LARGE SCALE GENOMIC DNA]</scope>
    <source>
        <strain evidence="3 4">CCMP1102</strain>
    </source>
</reference>
<feature type="compositionally biased region" description="Acidic residues" evidence="1">
    <location>
        <begin position="375"/>
        <end position="391"/>
    </location>
</feature>
<proteinExistence type="predicted"/>
<evidence type="ECO:0000313" key="3">
    <source>
        <dbReference type="EMBL" id="OEU20323.1"/>
    </source>
</evidence>